<evidence type="ECO:0000256" key="1">
    <source>
        <dbReference type="ARBA" id="ARBA00007592"/>
    </source>
</evidence>
<evidence type="ECO:0000256" key="2">
    <source>
        <dbReference type="ARBA" id="ARBA00023239"/>
    </source>
</evidence>
<keyword evidence="4" id="KW-1185">Reference proteome</keyword>
<dbReference type="Proteomes" id="UP000826651">
    <property type="component" value="Unassembled WGS sequence"/>
</dbReference>
<dbReference type="PANTHER" id="PTHR12128">
    <property type="entry name" value="DIHYDRODIPICOLINATE SYNTHASE"/>
    <property type="match status" value="1"/>
</dbReference>
<name>A0ABS7S322_9MICO</name>
<dbReference type="CDD" id="cd00408">
    <property type="entry name" value="DHDPS-like"/>
    <property type="match status" value="1"/>
</dbReference>
<dbReference type="PANTHER" id="PTHR12128:SF66">
    <property type="entry name" value="4-HYDROXY-2-OXOGLUTARATE ALDOLASE, MITOCHONDRIAL"/>
    <property type="match status" value="1"/>
</dbReference>
<dbReference type="EMBL" id="JAGSHT010000002">
    <property type="protein sequence ID" value="MBZ2194745.1"/>
    <property type="molecule type" value="Genomic_DNA"/>
</dbReference>
<gene>
    <name evidence="3" type="ORF">KCQ71_01160</name>
</gene>
<dbReference type="Gene3D" id="3.20.20.70">
    <property type="entry name" value="Aldolase class I"/>
    <property type="match status" value="1"/>
</dbReference>
<sequence>MTASAHRQRLPLGGVLPVLSLPFDEHWQIDKNALARQIDWLLELGCDGVVIGMVSEILRLDLAERERFAELVVSQVGDRGATVIAVSAESTRGATRLAAHASAIGASAVMANAPVTSLAATRSLESHFVAIAEASEDLAVVVQDASGYLGTPLPLDLMLSLLDRYGPEKTQFKPEATPLGPRLTELIDASGGRARVFEGTGGLALVESARRGAVGTMPGPDIAWAIVAIWRALQAGDLGRADEVGAGVAALLSHVSTLDSYVAVEKHLLVEQGVLDSARRLGPGPEGLDPITIEETVRLMHRLRRIVDGRHDPNMESEQERVSR</sequence>
<protein>
    <submittedName>
        <fullName evidence="3">Dihydrodipicolinate synthase family protein</fullName>
    </submittedName>
</protein>
<evidence type="ECO:0000313" key="3">
    <source>
        <dbReference type="EMBL" id="MBZ2194745.1"/>
    </source>
</evidence>
<dbReference type="RefSeq" id="WP_223401965.1">
    <property type="nucleotide sequence ID" value="NZ_JAGSHT010000002.1"/>
</dbReference>
<dbReference type="Pfam" id="PF00701">
    <property type="entry name" value="DHDPS"/>
    <property type="match status" value="1"/>
</dbReference>
<accession>A0ABS7S322</accession>
<evidence type="ECO:0000313" key="4">
    <source>
        <dbReference type="Proteomes" id="UP000826651"/>
    </source>
</evidence>
<comment type="similarity">
    <text evidence="1">Belongs to the DapA family.</text>
</comment>
<keyword evidence="2" id="KW-0456">Lyase</keyword>
<proteinExistence type="inferred from homology"/>
<organism evidence="3 4">
    <name type="scientific">Occultella gossypii</name>
    <dbReference type="NCBI Taxonomy" id="2800820"/>
    <lineage>
        <taxon>Bacteria</taxon>
        <taxon>Bacillati</taxon>
        <taxon>Actinomycetota</taxon>
        <taxon>Actinomycetes</taxon>
        <taxon>Micrococcales</taxon>
        <taxon>Ruaniaceae</taxon>
        <taxon>Occultella</taxon>
    </lineage>
</organism>
<dbReference type="InterPro" id="IPR002220">
    <property type="entry name" value="DapA-like"/>
</dbReference>
<dbReference type="SMART" id="SM01130">
    <property type="entry name" value="DHDPS"/>
    <property type="match status" value="1"/>
</dbReference>
<comment type="caution">
    <text evidence="3">The sequence shown here is derived from an EMBL/GenBank/DDBJ whole genome shotgun (WGS) entry which is preliminary data.</text>
</comment>
<reference evidence="3 4" key="1">
    <citation type="submission" date="2021-04" db="EMBL/GenBank/DDBJ databases">
        <title>Ruania sp. nov., isolated from sandy soil of mangrove forest.</title>
        <authorList>
            <person name="Ge X."/>
            <person name="Huang R."/>
            <person name="Liu W."/>
        </authorList>
    </citation>
    <scope>NUCLEOTIDE SEQUENCE [LARGE SCALE GENOMIC DNA]</scope>
    <source>
        <strain evidence="3 4">N2-46</strain>
    </source>
</reference>
<dbReference type="SUPFAM" id="SSF51569">
    <property type="entry name" value="Aldolase"/>
    <property type="match status" value="1"/>
</dbReference>
<dbReference type="InterPro" id="IPR013785">
    <property type="entry name" value="Aldolase_TIM"/>
</dbReference>